<dbReference type="Proteomes" id="UP000008963">
    <property type="component" value="Chromosome"/>
</dbReference>
<evidence type="ECO:0000256" key="9">
    <source>
        <dbReference type="SAM" id="MobiDB-lite"/>
    </source>
</evidence>
<dbReference type="PIRSF" id="PIRSF000239">
    <property type="entry name" value="AHPC"/>
    <property type="match status" value="1"/>
</dbReference>
<evidence type="ECO:0000256" key="1">
    <source>
        <dbReference type="ARBA" id="ARBA00009796"/>
    </source>
</evidence>
<dbReference type="InterPro" id="IPR000866">
    <property type="entry name" value="AhpC/TSA"/>
</dbReference>
<reference evidence="12" key="1">
    <citation type="journal article" date="2013" name="ISME J.">
        <title>A small predatory core genome in the divergent marine Bacteriovorax marinus SJ and the terrestrial Bdellovibrio bacteriovorus.</title>
        <authorList>
            <person name="Crossman L.C."/>
            <person name="Chen H."/>
            <person name="Cerdeno-Tarraga A.M."/>
            <person name="Brooks K."/>
            <person name="Quail M.A."/>
            <person name="Pineiro S.A."/>
            <person name="Hobley L."/>
            <person name="Sockett R.E."/>
            <person name="Bentley S.D."/>
            <person name="Parkhill J."/>
            <person name="Williams H.N."/>
            <person name="Stine O.C."/>
        </authorList>
    </citation>
    <scope>NUCLEOTIDE SEQUENCE [LARGE SCALE GENOMIC DNA]</scope>
    <source>
        <strain evidence="12">ATCC BAA-682 / DSM 15412 / SJ</strain>
    </source>
</reference>
<comment type="similarity">
    <text evidence="1">Belongs to the peroxiredoxin family. AhpC/Prx1 subfamily.</text>
</comment>
<evidence type="ECO:0000256" key="2">
    <source>
        <dbReference type="ARBA" id="ARBA00022559"/>
    </source>
</evidence>
<evidence type="ECO:0000256" key="7">
    <source>
        <dbReference type="ARBA" id="ARBA00037420"/>
    </source>
</evidence>
<dbReference type="OrthoDB" id="5292101at2"/>
<dbReference type="GO" id="GO:0033554">
    <property type="term" value="P:cellular response to stress"/>
    <property type="evidence" value="ECO:0007669"/>
    <property type="project" value="TreeGrafter"/>
</dbReference>
<dbReference type="InterPro" id="IPR013766">
    <property type="entry name" value="Thioredoxin_domain"/>
</dbReference>
<sequence length="200" mass="22210">MTTETVYPTSLVGKEAPEFKGQAVVNGEIKEIALSDFKGKWKVLFFYPLDFTFVCPTEITAFSDKIQMFKDLNCEVIGCSVDSEFSHLAWTQQPRNKGGLGEIAYPLLSDLTKEVARSYGVLMDDAVAFRGTFVIDDNNVVQHCSINNLSVGRNVEEIARLVDGYQYTAKHGEVCPAGWNNGADTMKPDPTGSQEYFNKL</sequence>
<dbReference type="GO" id="GO:0042744">
    <property type="term" value="P:hydrogen peroxide catabolic process"/>
    <property type="evidence" value="ECO:0007669"/>
    <property type="project" value="TreeGrafter"/>
</dbReference>
<protein>
    <recommendedName>
        <fullName evidence="6">Thioredoxin peroxidase</fullName>
    </recommendedName>
</protein>
<dbReference type="CDD" id="cd03015">
    <property type="entry name" value="PRX_Typ2cys"/>
    <property type="match status" value="1"/>
</dbReference>
<dbReference type="AlphaFoldDB" id="E1X679"/>
<organism evidence="11 12">
    <name type="scientific">Halobacteriovorax marinus (strain ATCC BAA-682 / DSM 15412 / SJ)</name>
    <name type="common">Bacteriovorax marinus</name>
    <dbReference type="NCBI Taxonomy" id="862908"/>
    <lineage>
        <taxon>Bacteria</taxon>
        <taxon>Pseudomonadati</taxon>
        <taxon>Bdellovibrionota</taxon>
        <taxon>Bacteriovoracia</taxon>
        <taxon>Bacteriovoracales</taxon>
        <taxon>Halobacteriovoraceae</taxon>
        <taxon>Halobacteriovorax</taxon>
    </lineage>
</organism>
<evidence type="ECO:0000256" key="6">
    <source>
        <dbReference type="ARBA" id="ARBA00032824"/>
    </source>
</evidence>
<evidence type="ECO:0000256" key="3">
    <source>
        <dbReference type="ARBA" id="ARBA00022862"/>
    </source>
</evidence>
<dbReference type="InterPro" id="IPR036249">
    <property type="entry name" value="Thioredoxin-like_sf"/>
</dbReference>
<keyword evidence="5" id="KW-1015">Disulfide bond</keyword>
<dbReference type="HOGENOM" id="CLU_042529_21_1_7"/>
<dbReference type="GO" id="GO:0005829">
    <property type="term" value="C:cytosol"/>
    <property type="evidence" value="ECO:0007669"/>
    <property type="project" value="TreeGrafter"/>
</dbReference>
<accession>E1X679</accession>
<proteinExistence type="inferred from homology"/>
<dbReference type="FunFam" id="3.40.30.10:FF:000003">
    <property type="entry name" value="Peroxiredoxin 1"/>
    <property type="match status" value="1"/>
</dbReference>
<dbReference type="GO" id="GO:0045454">
    <property type="term" value="P:cell redox homeostasis"/>
    <property type="evidence" value="ECO:0007669"/>
    <property type="project" value="TreeGrafter"/>
</dbReference>
<dbReference type="Pfam" id="PF10417">
    <property type="entry name" value="1-cysPrx_C"/>
    <property type="match status" value="1"/>
</dbReference>
<dbReference type="InterPro" id="IPR050217">
    <property type="entry name" value="Peroxiredoxin"/>
</dbReference>
<evidence type="ECO:0000256" key="8">
    <source>
        <dbReference type="PIRSR" id="PIRSR000239-1"/>
    </source>
</evidence>
<keyword evidence="12" id="KW-1185">Reference proteome</keyword>
<comment type="function">
    <text evidence="7">Thiol-specific peroxidase that catalyzes the reduction of hydrogen peroxide and organic hydroperoxides to water and alcohols, respectively. Plays a role in cell protection against oxidative stress by detoxifying peroxides.</text>
</comment>
<dbReference type="eggNOG" id="COG0450">
    <property type="taxonomic scope" value="Bacteria"/>
</dbReference>
<dbReference type="Pfam" id="PF00578">
    <property type="entry name" value="AhpC-TSA"/>
    <property type="match status" value="1"/>
</dbReference>
<dbReference type="InterPro" id="IPR024706">
    <property type="entry name" value="Peroxiredoxin_AhpC-typ"/>
</dbReference>
<dbReference type="RefSeq" id="WP_014245199.1">
    <property type="nucleotide sequence ID" value="NC_016620.1"/>
</dbReference>
<feature type="domain" description="Thioredoxin" evidence="10">
    <location>
        <begin position="10"/>
        <end position="167"/>
    </location>
</feature>
<evidence type="ECO:0000259" key="10">
    <source>
        <dbReference type="PROSITE" id="PS51352"/>
    </source>
</evidence>
<dbReference type="InterPro" id="IPR019479">
    <property type="entry name" value="Peroxiredoxin_C"/>
</dbReference>
<dbReference type="STRING" id="862908.BMS_2642"/>
<name>E1X679_HALMS</name>
<evidence type="ECO:0000256" key="5">
    <source>
        <dbReference type="ARBA" id="ARBA00023157"/>
    </source>
</evidence>
<dbReference type="PANTHER" id="PTHR10681:SF128">
    <property type="entry name" value="THIOREDOXIN-DEPENDENT PEROXIDE REDUCTASE, MITOCHONDRIAL"/>
    <property type="match status" value="1"/>
</dbReference>
<feature type="compositionally biased region" description="Polar residues" evidence="9">
    <location>
        <begin position="191"/>
        <end position="200"/>
    </location>
</feature>
<dbReference type="KEGG" id="bmx:BMS_2642"/>
<keyword evidence="2 11" id="KW-0575">Peroxidase</keyword>
<feature type="active site" description="Cysteine sulfenic acid (-SOH) intermediate; for peroxidase activity" evidence="8">
    <location>
        <position position="55"/>
    </location>
</feature>
<dbReference type="EMBL" id="FQ312005">
    <property type="protein sequence ID" value="CBW27424.1"/>
    <property type="molecule type" value="Genomic_DNA"/>
</dbReference>
<gene>
    <name evidence="11" type="ordered locus">BMS_2642</name>
</gene>
<dbReference type="GO" id="GO:0006979">
    <property type="term" value="P:response to oxidative stress"/>
    <property type="evidence" value="ECO:0007669"/>
    <property type="project" value="TreeGrafter"/>
</dbReference>
<evidence type="ECO:0000313" key="12">
    <source>
        <dbReference type="Proteomes" id="UP000008963"/>
    </source>
</evidence>
<dbReference type="PROSITE" id="PS51352">
    <property type="entry name" value="THIOREDOXIN_2"/>
    <property type="match status" value="1"/>
</dbReference>
<dbReference type="GO" id="GO:0008379">
    <property type="term" value="F:thioredoxin peroxidase activity"/>
    <property type="evidence" value="ECO:0007669"/>
    <property type="project" value="TreeGrafter"/>
</dbReference>
<dbReference type="SUPFAM" id="SSF52833">
    <property type="entry name" value="Thioredoxin-like"/>
    <property type="match status" value="1"/>
</dbReference>
<keyword evidence="4" id="KW-0560">Oxidoreductase</keyword>
<dbReference type="PANTHER" id="PTHR10681">
    <property type="entry name" value="THIOREDOXIN PEROXIDASE"/>
    <property type="match status" value="1"/>
</dbReference>
<evidence type="ECO:0000313" key="11">
    <source>
        <dbReference type="EMBL" id="CBW27424.1"/>
    </source>
</evidence>
<dbReference type="PATRIC" id="fig|862908.3.peg.2523"/>
<feature type="region of interest" description="Disordered" evidence="9">
    <location>
        <begin position="180"/>
        <end position="200"/>
    </location>
</feature>
<dbReference type="Gene3D" id="3.40.30.10">
    <property type="entry name" value="Glutaredoxin"/>
    <property type="match status" value="1"/>
</dbReference>
<evidence type="ECO:0000256" key="4">
    <source>
        <dbReference type="ARBA" id="ARBA00023002"/>
    </source>
</evidence>
<keyword evidence="3" id="KW-0049">Antioxidant</keyword>